<dbReference type="Proteomes" id="UP000243499">
    <property type="component" value="Chromosome 1"/>
</dbReference>
<dbReference type="EMBL" id="CM008046">
    <property type="protein sequence ID" value="PVH66703.1"/>
    <property type="molecule type" value="Genomic_DNA"/>
</dbReference>
<protein>
    <submittedName>
        <fullName evidence="2">Uncharacterized protein</fullName>
    </submittedName>
</protein>
<dbReference type="AlphaFoldDB" id="A0A2T8KWZ2"/>
<feature type="compositionally biased region" description="Basic and acidic residues" evidence="1">
    <location>
        <begin position="13"/>
        <end position="23"/>
    </location>
</feature>
<organism evidence="2">
    <name type="scientific">Panicum hallii</name>
    <dbReference type="NCBI Taxonomy" id="206008"/>
    <lineage>
        <taxon>Eukaryota</taxon>
        <taxon>Viridiplantae</taxon>
        <taxon>Streptophyta</taxon>
        <taxon>Embryophyta</taxon>
        <taxon>Tracheophyta</taxon>
        <taxon>Spermatophyta</taxon>
        <taxon>Magnoliopsida</taxon>
        <taxon>Liliopsida</taxon>
        <taxon>Poales</taxon>
        <taxon>Poaceae</taxon>
        <taxon>PACMAD clade</taxon>
        <taxon>Panicoideae</taxon>
        <taxon>Panicodae</taxon>
        <taxon>Paniceae</taxon>
        <taxon>Panicinae</taxon>
        <taxon>Panicum</taxon>
        <taxon>Panicum sect. Panicum</taxon>
    </lineage>
</organism>
<accession>A0A2T8KWZ2</accession>
<evidence type="ECO:0000256" key="1">
    <source>
        <dbReference type="SAM" id="MobiDB-lite"/>
    </source>
</evidence>
<reference evidence="2" key="1">
    <citation type="submission" date="2018-04" db="EMBL/GenBank/DDBJ databases">
        <title>WGS assembly of Panicum hallii.</title>
        <authorList>
            <person name="Lovell J."/>
            <person name="Jenkins J."/>
            <person name="Lowry D."/>
            <person name="Mamidi S."/>
            <person name="Sreedasyam A."/>
            <person name="Weng X."/>
            <person name="Barry K."/>
            <person name="Bonette J."/>
            <person name="Campitelli B."/>
            <person name="Daum C."/>
            <person name="Gordon S."/>
            <person name="Gould B."/>
            <person name="Lipzen A."/>
            <person name="Macqueen A."/>
            <person name="Palacio-Mejia J."/>
            <person name="Plott C."/>
            <person name="Shakirov E."/>
            <person name="Shu S."/>
            <person name="Yoshinaga Y."/>
            <person name="Zane M."/>
            <person name="Rokhsar D."/>
            <person name="Grimwood J."/>
            <person name="Schmutz J."/>
            <person name="Juenger T."/>
        </authorList>
    </citation>
    <scope>NUCLEOTIDE SEQUENCE [LARGE SCALE GENOMIC DNA]</scope>
    <source>
        <strain evidence="2">FIL2</strain>
    </source>
</reference>
<evidence type="ECO:0000313" key="2">
    <source>
        <dbReference type="EMBL" id="PVH66703.1"/>
    </source>
</evidence>
<name>A0A2T8KWZ2_9POAL</name>
<dbReference type="Gramene" id="PVH66703">
    <property type="protein sequence ID" value="PVH66703"/>
    <property type="gene ID" value="PAHAL_1G320600"/>
</dbReference>
<feature type="region of interest" description="Disordered" evidence="1">
    <location>
        <begin position="1"/>
        <end position="97"/>
    </location>
</feature>
<proteinExistence type="predicted"/>
<gene>
    <name evidence="2" type="ORF">PAHAL_1G320600</name>
</gene>
<sequence length="97" mass="10939">MPWRRGRALLLWDPDRRRGGEGRKTRRSSPPPAPHRKDATRTCCSGLGLFFPPGKASRQAGGSQSRVGARSPVLHWRRERGGPGTKKPRSPFDLRWD</sequence>